<evidence type="ECO:0000313" key="1">
    <source>
        <dbReference type="EMBL" id="HGI42814.1"/>
    </source>
</evidence>
<gene>
    <name evidence="1" type="ORF">ENV17_00285</name>
</gene>
<dbReference type="EMBL" id="DTFI01000009">
    <property type="protein sequence ID" value="HGI42814.1"/>
    <property type="molecule type" value="Genomic_DNA"/>
</dbReference>
<name>A0A7C4B9W7_THEPE</name>
<sequence>MDELHFAVFDAIVREGKRKKNRSTGKLTYFYPVTPDTRLADIEDVEVEAKLEFHEDGKLVVFPVISGGKFVNINEDTIRRLSTLLKSSKQ</sequence>
<dbReference type="AlphaFoldDB" id="A0A7C4B9W7"/>
<proteinExistence type="predicted"/>
<organism evidence="1">
    <name type="scientific">Thermofilum pendens</name>
    <dbReference type="NCBI Taxonomy" id="2269"/>
    <lineage>
        <taxon>Archaea</taxon>
        <taxon>Thermoproteota</taxon>
        <taxon>Thermoprotei</taxon>
        <taxon>Thermofilales</taxon>
        <taxon>Thermofilaceae</taxon>
        <taxon>Thermofilum</taxon>
    </lineage>
</organism>
<accession>A0A7C4B9W7</accession>
<reference evidence="1" key="1">
    <citation type="journal article" date="2020" name="mSystems">
        <title>Genome- and Community-Level Interaction Insights into Carbon Utilization and Element Cycling Functions of Hydrothermarchaeota in Hydrothermal Sediment.</title>
        <authorList>
            <person name="Zhou Z."/>
            <person name="Liu Y."/>
            <person name="Xu W."/>
            <person name="Pan J."/>
            <person name="Luo Z.H."/>
            <person name="Li M."/>
        </authorList>
    </citation>
    <scope>NUCLEOTIDE SEQUENCE [LARGE SCALE GENOMIC DNA]</scope>
    <source>
        <strain evidence="1">SpSt-735</strain>
    </source>
</reference>
<comment type="caution">
    <text evidence="1">The sequence shown here is derived from an EMBL/GenBank/DDBJ whole genome shotgun (WGS) entry which is preliminary data.</text>
</comment>
<protein>
    <submittedName>
        <fullName evidence="1">Uncharacterized protein</fullName>
    </submittedName>
</protein>